<name>A0A5K3G2W8_MESCO</name>
<evidence type="ECO:0000313" key="1">
    <source>
        <dbReference type="WBParaSite" id="MCU_014823-RA"/>
    </source>
</evidence>
<dbReference type="WBParaSite" id="MCU_014823-RA">
    <property type="protein sequence ID" value="MCU_014823-RA"/>
    <property type="gene ID" value="MCU_014823"/>
</dbReference>
<reference evidence="1" key="1">
    <citation type="submission" date="2019-11" db="UniProtKB">
        <authorList>
            <consortium name="WormBaseParasite"/>
        </authorList>
    </citation>
    <scope>IDENTIFICATION</scope>
</reference>
<proteinExistence type="predicted"/>
<sequence>MQEAECEKECMKVRCQADATIANYQRGYALQKAAFDVEVNQARAEADLANELQVSRRLWSSFFASAALLIRNIC</sequence>
<organism evidence="1">
    <name type="scientific">Mesocestoides corti</name>
    <name type="common">Flatworm</name>
    <dbReference type="NCBI Taxonomy" id="53468"/>
    <lineage>
        <taxon>Eukaryota</taxon>
        <taxon>Metazoa</taxon>
        <taxon>Spiralia</taxon>
        <taxon>Lophotrochozoa</taxon>
        <taxon>Platyhelminthes</taxon>
        <taxon>Cestoda</taxon>
        <taxon>Eucestoda</taxon>
        <taxon>Cyclophyllidea</taxon>
        <taxon>Mesocestoididae</taxon>
        <taxon>Mesocestoides</taxon>
    </lineage>
</organism>
<dbReference type="AlphaFoldDB" id="A0A5K3G2W8"/>
<protein>
    <submittedName>
        <fullName evidence="1">Outer membrane efflux protein</fullName>
    </submittedName>
</protein>
<accession>A0A5K3G2W8</accession>